<name>A0ABU2VV43_9ACTN</name>
<feature type="chain" id="PRO_5046825414" evidence="1">
    <location>
        <begin position="29"/>
        <end position="172"/>
    </location>
</feature>
<keyword evidence="1" id="KW-0732">Signal</keyword>
<sequence length="172" mass="17931">MVRVSRARTAVVVVAAALTAGLLVSCGADSPGEGVTSAPHAKDAACERMADRYPDRLGGQELTFTDRPGVAVWGDNAIVLRCGVELPVPTTDPCATVEGVDWVFREDRSKDGGKVVVTYGRDPAVEAVVSDGVAAVDDVLVDLSALVEPVKTYTKCVNDEDVPPPPSPSPSE</sequence>
<dbReference type="Pfam" id="PF12028">
    <property type="entry name" value="DUF3515"/>
    <property type="match status" value="1"/>
</dbReference>
<comment type="caution">
    <text evidence="2">The sequence shown here is derived from an EMBL/GenBank/DDBJ whole genome shotgun (WGS) entry which is preliminary data.</text>
</comment>
<keyword evidence="3" id="KW-1185">Reference proteome</keyword>
<gene>
    <name evidence="2" type="ORF">RM717_03005</name>
</gene>
<dbReference type="InterPro" id="IPR021903">
    <property type="entry name" value="DUF3515"/>
</dbReference>
<evidence type="ECO:0000256" key="1">
    <source>
        <dbReference type="SAM" id="SignalP"/>
    </source>
</evidence>
<evidence type="ECO:0000313" key="2">
    <source>
        <dbReference type="EMBL" id="MDT0489472.1"/>
    </source>
</evidence>
<dbReference type="PROSITE" id="PS51257">
    <property type="entry name" value="PROKAR_LIPOPROTEIN"/>
    <property type="match status" value="1"/>
</dbReference>
<evidence type="ECO:0000313" key="3">
    <source>
        <dbReference type="Proteomes" id="UP001180556"/>
    </source>
</evidence>
<proteinExistence type="predicted"/>
<dbReference type="Proteomes" id="UP001180556">
    <property type="component" value="Unassembled WGS sequence"/>
</dbReference>
<dbReference type="RefSeq" id="WP_311595784.1">
    <property type="nucleotide sequence ID" value="NZ_JAVRFG010000003.1"/>
</dbReference>
<organism evidence="2 3">
    <name type="scientific">Streptomyces stephensoniae</name>
    <dbReference type="NCBI Taxonomy" id="3375367"/>
    <lineage>
        <taxon>Bacteria</taxon>
        <taxon>Bacillati</taxon>
        <taxon>Actinomycetota</taxon>
        <taxon>Actinomycetes</taxon>
        <taxon>Kitasatosporales</taxon>
        <taxon>Streptomycetaceae</taxon>
        <taxon>Streptomyces</taxon>
    </lineage>
</organism>
<accession>A0ABU2VV43</accession>
<protein>
    <submittedName>
        <fullName evidence="2">DUF3515 family protein</fullName>
    </submittedName>
</protein>
<reference evidence="3" key="1">
    <citation type="submission" date="2023-07" db="EMBL/GenBank/DDBJ databases">
        <title>30 novel species of actinomycetes from the DSMZ collection.</title>
        <authorList>
            <person name="Nouioui I."/>
        </authorList>
    </citation>
    <scope>NUCLEOTIDE SEQUENCE [LARGE SCALE GENOMIC DNA]</scope>
    <source>
        <strain evidence="3">DSM 40932</strain>
    </source>
</reference>
<feature type="signal peptide" evidence="1">
    <location>
        <begin position="1"/>
        <end position="28"/>
    </location>
</feature>
<dbReference type="EMBL" id="JAVRFG010000003">
    <property type="protein sequence ID" value="MDT0489472.1"/>
    <property type="molecule type" value="Genomic_DNA"/>
</dbReference>